<dbReference type="EC" id="2.3.1.-" evidence="2"/>
<keyword evidence="2" id="KW-0808">Transferase</keyword>
<proteinExistence type="predicted"/>
<dbReference type="RefSeq" id="WP_008471079.1">
    <property type="nucleotide sequence ID" value="NZ_AYZP01000014.1"/>
</dbReference>
<sequence length="173" mass="19778">MSLIYIRQAQLQDLSKIMLIIAQAKTFLKNSGSSQWQAEYPNETTIQNDIAEKVGYVLMVDKKIAGYSAVIAGVEPTYRDIEGNWHNEVDEYATIHRMAISNEFRGMRLANYFFSNIISVLFAQGVTNFRIDTSRKNKIMQHLAESHGFVQRGIIQVDEDPEDPSRIAYELNL</sequence>
<keyword evidence="2" id="KW-0012">Acyltransferase</keyword>
<reference evidence="2 3" key="1">
    <citation type="submission" date="2012-06" db="EMBL/GenBank/DDBJ databases">
        <title>Draft Genome Sequence of Lactobacillus hominis Strain CRBIP 24.179T, isolated from human intestine.</title>
        <authorList>
            <person name="Cousin S."/>
            <person name="Ma L."/>
            <person name="Bizet C."/>
            <person name="Loux V."/>
            <person name="Bouchier C."/>
            <person name="Clermont D."/>
            <person name="Creno S."/>
        </authorList>
    </citation>
    <scope>NUCLEOTIDE SEQUENCE [LARGE SCALE GENOMIC DNA]</scope>
    <source>
        <strain evidence="3">CRBIP 24.179T</strain>
    </source>
</reference>
<feature type="domain" description="N-acetyltransferase" evidence="1">
    <location>
        <begin position="4"/>
        <end position="173"/>
    </location>
</feature>
<dbReference type="EMBL" id="CAKE01000015">
    <property type="protein sequence ID" value="CCI82096.1"/>
    <property type="molecule type" value="Genomic_DNA"/>
</dbReference>
<dbReference type="InterPro" id="IPR000182">
    <property type="entry name" value="GNAT_dom"/>
</dbReference>
<dbReference type="GO" id="GO:0016747">
    <property type="term" value="F:acyltransferase activity, transferring groups other than amino-acyl groups"/>
    <property type="evidence" value="ECO:0007669"/>
    <property type="project" value="InterPro"/>
</dbReference>
<dbReference type="STRING" id="1423758.FC41_GL000640"/>
<evidence type="ECO:0000313" key="2">
    <source>
        <dbReference type="EMBL" id="CCI82096.1"/>
    </source>
</evidence>
<dbReference type="Pfam" id="PF00583">
    <property type="entry name" value="Acetyltransf_1"/>
    <property type="match status" value="1"/>
</dbReference>
<evidence type="ECO:0000313" key="3">
    <source>
        <dbReference type="Proteomes" id="UP000009320"/>
    </source>
</evidence>
<name>I7JV25_9LACO</name>
<dbReference type="SUPFAM" id="SSF55729">
    <property type="entry name" value="Acyl-CoA N-acyltransferases (Nat)"/>
    <property type="match status" value="1"/>
</dbReference>
<dbReference type="PROSITE" id="PS51186">
    <property type="entry name" value="GNAT"/>
    <property type="match status" value="1"/>
</dbReference>
<dbReference type="Gene3D" id="3.40.630.30">
    <property type="match status" value="1"/>
</dbReference>
<dbReference type="OrthoDB" id="9796381at2"/>
<protein>
    <submittedName>
        <fullName evidence="2">Acetyltransferase</fullName>
        <ecNumber evidence="2">2.3.1.-</ecNumber>
    </submittedName>
</protein>
<organism evidence="2 3">
    <name type="scientific">Lactobacillus hominis DSM 23910 = CRBIP 24.179</name>
    <dbReference type="NCBI Taxonomy" id="1423758"/>
    <lineage>
        <taxon>Bacteria</taxon>
        <taxon>Bacillati</taxon>
        <taxon>Bacillota</taxon>
        <taxon>Bacilli</taxon>
        <taxon>Lactobacillales</taxon>
        <taxon>Lactobacillaceae</taxon>
        <taxon>Lactobacillus</taxon>
    </lineage>
</organism>
<dbReference type="eggNOG" id="COG0456">
    <property type="taxonomic scope" value="Bacteria"/>
</dbReference>
<comment type="caution">
    <text evidence="2">The sequence shown here is derived from an EMBL/GenBank/DDBJ whole genome shotgun (WGS) entry which is preliminary data.</text>
</comment>
<dbReference type="AlphaFoldDB" id="I7JV25"/>
<evidence type="ECO:0000259" key="1">
    <source>
        <dbReference type="PROSITE" id="PS51186"/>
    </source>
</evidence>
<keyword evidence="3" id="KW-1185">Reference proteome</keyword>
<gene>
    <name evidence="2" type="ORF">BN55_01975</name>
</gene>
<dbReference type="InterPro" id="IPR016181">
    <property type="entry name" value="Acyl_CoA_acyltransferase"/>
</dbReference>
<dbReference type="GeneID" id="82847318"/>
<dbReference type="Proteomes" id="UP000009320">
    <property type="component" value="Unassembled WGS sequence"/>
</dbReference>
<accession>I7JV25</accession>